<dbReference type="Proteomes" id="UP000192738">
    <property type="component" value="Unassembled WGS sequence"/>
</dbReference>
<dbReference type="SUPFAM" id="SSF54106">
    <property type="entry name" value="LysM domain"/>
    <property type="match status" value="1"/>
</dbReference>
<dbReference type="PANTHER" id="PTHR21666">
    <property type="entry name" value="PEPTIDASE-RELATED"/>
    <property type="match status" value="1"/>
</dbReference>
<organism evidence="3 4">
    <name type="scientific">Sporomusa malonica</name>
    <dbReference type="NCBI Taxonomy" id="112901"/>
    <lineage>
        <taxon>Bacteria</taxon>
        <taxon>Bacillati</taxon>
        <taxon>Bacillota</taxon>
        <taxon>Negativicutes</taxon>
        <taxon>Selenomonadales</taxon>
        <taxon>Sporomusaceae</taxon>
        <taxon>Sporomusa</taxon>
    </lineage>
</organism>
<dbReference type="AlphaFoldDB" id="A0A1W2E4Q2"/>
<dbReference type="GO" id="GO:0004222">
    <property type="term" value="F:metalloendopeptidase activity"/>
    <property type="evidence" value="ECO:0007669"/>
    <property type="project" value="TreeGrafter"/>
</dbReference>
<dbReference type="STRING" id="112901.SAMN04488500_12037"/>
<feature type="domain" description="LysM" evidence="2">
    <location>
        <begin position="114"/>
        <end position="157"/>
    </location>
</feature>
<evidence type="ECO:0000256" key="1">
    <source>
        <dbReference type="SAM" id="MobiDB-lite"/>
    </source>
</evidence>
<evidence type="ECO:0000259" key="2">
    <source>
        <dbReference type="PROSITE" id="PS51782"/>
    </source>
</evidence>
<evidence type="ECO:0000313" key="3">
    <source>
        <dbReference type="EMBL" id="SMD04296.1"/>
    </source>
</evidence>
<dbReference type="SMART" id="SM00257">
    <property type="entry name" value="LysM"/>
    <property type="match status" value="2"/>
</dbReference>
<dbReference type="EMBL" id="FWXI01000020">
    <property type="protein sequence ID" value="SMD04296.1"/>
    <property type="molecule type" value="Genomic_DNA"/>
</dbReference>
<keyword evidence="3" id="KW-0378">Hydrolase</keyword>
<sequence length="295" mass="31657">MNLLKMNAKQWAYVGGVALLAGVWAAPSGVQSLPEAPVVTVPSRVEQQAIQAPVTAPETSKQVIQQYTVVAGDTLSGIAEHHGIDLETLTAANPGTSDLIHPGDQLVILPNKGVMHQVDTGDTLWDIAHTYGVQVETIKSANGKSSDDVAAGEKLFIPGARWARADTAVARASYSRFIWPTRGEISSPFGWRWGRLHAGVDIANDIGTYVMSARAGRVIWAGWRGGYGYAVMIDHGSGYVSLYGHLDDYFVERGQYVRAGQRIASMGNTGNSTGPHLHFEVQKDGQPVDPMGLLP</sequence>
<gene>
    <name evidence="3" type="ORF">SAMN04488500_12037</name>
</gene>
<keyword evidence="4" id="KW-1185">Reference proteome</keyword>
<reference evidence="3 4" key="1">
    <citation type="submission" date="2017-04" db="EMBL/GenBank/DDBJ databases">
        <authorList>
            <person name="Afonso C.L."/>
            <person name="Miller P.J."/>
            <person name="Scott M.A."/>
            <person name="Spackman E."/>
            <person name="Goraichik I."/>
            <person name="Dimitrov K.M."/>
            <person name="Suarez D.L."/>
            <person name="Swayne D.E."/>
        </authorList>
    </citation>
    <scope>NUCLEOTIDE SEQUENCE [LARGE SCALE GENOMIC DNA]</scope>
    <source>
        <strain evidence="3 4">DSM 5090</strain>
    </source>
</reference>
<proteinExistence type="predicted"/>
<dbReference type="PROSITE" id="PS51782">
    <property type="entry name" value="LYSM"/>
    <property type="match status" value="2"/>
</dbReference>
<evidence type="ECO:0000313" key="4">
    <source>
        <dbReference type="Proteomes" id="UP000192738"/>
    </source>
</evidence>
<dbReference type="CDD" id="cd12797">
    <property type="entry name" value="M23_peptidase"/>
    <property type="match status" value="1"/>
</dbReference>
<protein>
    <submittedName>
        <fullName evidence="3">Murein DD-endopeptidase MepM and murein hydrolase activator NlpD, contain LysM domain</fullName>
    </submittedName>
</protein>
<feature type="domain" description="LysM" evidence="2">
    <location>
        <begin position="65"/>
        <end position="108"/>
    </location>
</feature>
<dbReference type="RefSeq" id="WP_084577513.1">
    <property type="nucleotide sequence ID" value="NZ_CP155572.1"/>
</dbReference>
<dbReference type="PANTHER" id="PTHR21666:SF270">
    <property type="entry name" value="MUREIN HYDROLASE ACTIVATOR ENVC"/>
    <property type="match status" value="1"/>
</dbReference>
<name>A0A1W2E4Q2_9FIRM</name>
<dbReference type="InterPro" id="IPR011055">
    <property type="entry name" value="Dup_hybrid_motif"/>
</dbReference>
<dbReference type="Pfam" id="PF01551">
    <property type="entry name" value="Peptidase_M23"/>
    <property type="match status" value="1"/>
</dbReference>
<dbReference type="Pfam" id="PF01476">
    <property type="entry name" value="LysM"/>
    <property type="match status" value="2"/>
</dbReference>
<dbReference type="InterPro" id="IPR036779">
    <property type="entry name" value="LysM_dom_sf"/>
</dbReference>
<dbReference type="InterPro" id="IPR050570">
    <property type="entry name" value="Cell_wall_metabolism_enzyme"/>
</dbReference>
<dbReference type="SUPFAM" id="SSF51261">
    <property type="entry name" value="Duplicated hybrid motif"/>
    <property type="match status" value="1"/>
</dbReference>
<dbReference type="Gene3D" id="2.70.70.10">
    <property type="entry name" value="Glucose Permease (Domain IIA)"/>
    <property type="match status" value="1"/>
</dbReference>
<feature type="region of interest" description="Disordered" evidence="1">
    <location>
        <begin position="271"/>
        <end position="295"/>
    </location>
</feature>
<accession>A0A1W2E4Q2</accession>
<dbReference type="InterPro" id="IPR018392">
    <property type="entry name" value="LysM"/>
</dbReference>
<dbReference type="CDD" id="cd00118">
    <property type="entry name" value="LysM"/>
    <property type="match status" value="2"/>
</dbReference>
<dbReference type="Gene3D" id="3.10.350.10">
    <property type="entry name" value="LysM domain"/>
    <property type="match status" value="2"/>
</dbReference>
<dbReference type="InterPro" id="IPR016047">
    <property type="entry name" value="M23ase_b-sheet_dom"/>
</dbReference>